<organism evidence="3 4">
    <name type="scientific">Flavobacterium erciyesense</name>
    <dbReference type="NCBI Taxonomy" id="2825842"/>
    <lineage>
        <taxon>Bacteria</taxon>
        <taxon>Pseudomonadati</taxon>
        <taxon>Bacteroidota</taxon>
        <taxon>Flavobacteriia</taxon>
        <taxon>Flavobacteriales</taxon>
        <taxon>Flavobacteriaceae</taxon>
        <taxon>Flavobacterium</taxon>
    </lineage>
</organism>
<dbReference type="InterPro" id="IPR027417">
    <property type="entry name" value="P-loop_NTPase"/>
</dbReference>
<evidence type="ECO:0000259" key="2">
    <source>
        <dbReference type="Pfam" id="PF14491"/>
    </source>
</evidence>
<feature type="domain" description="DUF4435" evidence="2">
    <location>
        <begin position="290"/>
        <end position="510"/>
    </location>
</feature>
<protein>
    <submittedName>
        <fullName evidence="3">DUF4435 domain-containing protein</fullName>
    </submittedName>
</protein>
<dbReference type="Proteomes" id="UP000679008">
    <property type="component" value="Unassembled WGS sequence"/>
</dbReference>
<feature type="domain" description="ATPase AAA-type core" evidence="1">
    <location>
        <begin position="183"/>
        <end position="243"/>
    </location>
</feature>
<dbReference type="Pfam" id="PF13304">
    <property type="entry name" value="AAA_21"/>
    <property type="match status" value="1"/>
</dbReference>
<evidence type="ECO:0000313" key="3">
    <source>
        <dbReference type="EMBL" id="MBQ0907850.1"/>
    </source>
</evidence>
<keyword evidence="4" id="KW-1185">Reference proteome</keyword>
<proteinExistence type="predicted"/>
<dbReference type="InterPro" id="IPR029492">
    <property type="entry name" value="DUF4435"/>
</dbReference>
<comment type="caution">
    <text evidence="3">The sequence shown here is derived from an EMBL/GenBank/DDBJ whole genome shotgun (WGS) entry which is preliminary data.</text>
</comment>
<dbReference type="Pfam" id="PF14491">
    <property type="entry name" value="DUF4435"/>
    <property type="match status" value="1"/>
</dbReference>
<name>A0ABS5D1H8_9FLAO</name>
<dbReference type="InterPro" id="IPR051396">
    <property type="entry name" value="Bact_Antivir_Def_Nuclease"/>
</dbReference>
<dbReference type="RefSeq" id="WP_210788368.1">
    <property type="nucleotide sequence ID" value="NZ_JAGPXB010000002.1"/>
</dbReference>
<reference evidence="3 4" key="1">
    <citation type="submission" date="2021-04" db="EMBL/GenBank/DDBJ databases">
        <title>Description of novel Flavobacterium sp. F-328.</title>
        <authorList>
            <person name="Saticioglu I.B."/>
        </authorList>
    </citation>
    <scope>NUCLEOTIDE SEQUENCE [LARGE SCALE GENOMIC DNA]</scope>
    <source>
        <strain evidence="3 4">F-328</strain>
    </source>
</reference>
<dbReference type="Gene3D" id="3.40.50.300">
    <property type="entry name" value="P-loop containing nucleotide triphosphate hydrolases"/>
    <property type="match status" value="1"/>
</dbReference>
<evidence type="ECO:0000259" key="1">
    <source>
        <dbReference type="Pfam" id="PF13304"/>
    </source>
</evidence>
<dbReference type="PANTHER" id="PTHR43581">
    <property type="entry name" value="ATP/GTP PHOSPHATASE"/>
    <property type="match status" value="1"/>
</dbReference>
<dbReference type="InterPro" id="IPR003959">
    <property type="entry name" value="ATPase_AAA_core"/>
</dbReference>
<dbReference type="EMBL" id="JAGPXB010000002">
    <property type="protein sequence ID" value="MBQ0907850.1"/>
    <property type="molecule type" value="Genomic_DNA"/>
</dbReference>
<dbReference type="SUPFAM" id="SSF52540">
    <property type="entry name" value="P-loop containing nucleoside triphosphate hydrolases"/>
    <property type="match status" value="1"/>
</dbReference>
<dbReference type="PANTHER" id="PTHR43581:SF4">
    <property type="entry name" value="ATP_GTP PHOSPHATASE"/>
    <property type="match status" value="1"/>
</dbReference>
<accession>A0ABS5D1H8</accession>
<evidence type="ECO:0000313" key="4">
    <source>
        <dbReference type="Proteomes" id="UP000679008"/>
    </source>
</evidence>
<sequence length="529" mass="60385">MKPQFVLPNRNGAGTNEEFQTESNIVIIGANGSGKTRLGAWIETQLQNQIGVHRISAQRVLNIPEYATVKNLEQAEKGLFYGRDDRYGLPQYKKGSRWGDNPETHMLHDYDQLLSTLFARTSKRDSQHTKATKESGQYIPVADAPIDIIVELWNDIMPHREIIFEDGKVLVKKTGIAEYHGKGMSDGERVTLYLIGQCLCVPSNSIIIIDEPEIHLHKSLMARLWNKIEDACPDKLLIFITHDLDFASSRNDAKKIWIKDFNGTAWTWEDVPDIETIPESLLLEIIGNRKNIIFCEGENDSLDTIIYRQIYPEFHIIPRAGGDKVIEATKTIRSNPVLHHLNAYGIIDSDYKEEEEKVALKEHGITTIAVAEIENLFCVEKVLRIVAEHMELDPDKMVNKIIDYLIESLNAEFDVQVSSKAEKIIEYKLGAYSKKGNTKEALKEAINETLSRINVDKIYGNCEQLFKSAMEERNLDKILLLYNRKSLPNRISSIFGLGKNEYERLLIRLLRGSKKDEIVDALKLYLPNY</sequence>
<gene>
    <name evidence="3" type="ORF">KBJ98_03930</name>
</gene>